<feature type="region of interest" description="Disordered" evidence="1">
    <location>
        <begin position="38"/>
        <end position="64"/>
    </location>
</feature>
<reference evidence="2" key="1">
    <citation type="submission" date="2013-05" db="EMBL/GenBank/DDBJ databases">
        <title>Genome assembly of Cystobacter fuscus DSM 2262.</title>
        <authorList>
            <person name="Sharma G."/>
            <person name="Khatri I."/>
            <person name="Kaur C."/>
            <person name="Mayilraj S."/>
            <person name="Subramanian S."/>
        </authorList>
    </citation>
    <scope>NUCLEOTIDE SEQUENCE [LARGE SCALE GENOMIC DNA]</scope>
    <source>
        <strain evidence="2">DSM 2262</strain>
    </source>
</reference>
<keyword evidence="3" id="KW-1185">Reference proteome</keyword>
<comment type="caution">
    <text evidence="2">The sequence shown here is derived from an EMBL/GenBank/DDBJ whole genome shotgun (WGS) entry which is preliminary data.</text>
</comment>
<evidence type="ECO:0000313" key="2">
    <source>
        <dbReference type="EMBL" id="EPX63941.1"/>
    </source>
</evidence>
<dbReference type="EMBL" id="ANAH02000004">
    <property type="protein sequence ID" value="EPX63941.1"/>
    <property type="molecule type" value="Genomic_DNA"/>
</dbReference>
<proteinExistence type="predicted"/>
<feature type="region of interest" description="Disordered" evidence="1">
    <location>
        <begin position="1"/>
        <end position="22"/>
    </location>
</feature>
<sequence>MLDKNQTHFLERRRSTSFREKAVQHRCPVSTAVNFVTQGAQALEQQEGQAQRGHGGEKERFPSS</sequence>
<gene>
    <name evidence="2" type="ORF">D187_005074</name>
</gene>
<feature type="compositionally biased region" description="Low complexity" evidence="1">
    <location>
        <begin position="38"/>
        <end position="51"/>
    </location>
</feature>
<accession>S9PLP1</accession>
<evidence type="ECO:0000256" key="1">
    <source>
        <dbReference type="SAM" id="MobiDB-lite"/>
    </source>
</evidence>
<feature type="compositionally biased region" description="Basic and acidic residues" evidence="1">
    <location>
        <begin position="54"/>
        <end position="64"/>
    </location>
</feature>
<evidence type="ECO:0000313" key="3">
    <source>
        <dbReference type="Proteomes" id="UP000011682"/>
    </source>
</evidence>
<protein>
    <submittedName>
        <fullName evidence="2">Uncharacterized protein</fullName>
    </submittedName>
</protein>
<dbReference type="AlphaFoldDB" id="S9PLP1"/>
<name>S9PLP1_CYSF2</name>
<dbReference type="Proteomes" id="UP000011682">
    <property type="component" value="Unassembled WGS sequence"/>
</dbReference>
<organism evidence="2 3">
    <name type="scientific">Cystobacter fuscus (strain ATCC 25194 / DSM 2262 / NBRC 100088 / M29)</name>
    <dbReference type="NCBI Taxonomy" id="1242864"/>
    <lineage>
        <taxon>Bacteria</taxon>
        <taxon>Pseudomonadati</taxon>
        <taxon>Myxococcota</taxon>
        <taxon>Myxococcia</taxon>
        <taxon>Myxococcales</taxon>
        <taxon>Cystobacterineae</taxon>
        <taxon>Archangiaceae</taxon>
        <taxon>Cystobacter</taxon>
    </lineage>
</organism>